<dbReference type="Pfam" id="PF02838">
    <property type="entry name" value="Glyco_hydro_20b"/>
    <property type="match status" value="1"/>
</dbReference>
<dbReference type="InterPro" id="IPR017853">
    <property type="entry name" value="GH"/>
</dbReference>
<dbReference type="PANTHER" id="PTHR43678">
    <property type="entry name" value="PUTATIVE (AFU_ORTHOLOGUE AFUA_2G00640)-RELATED"/>
    <property type="match status" value="1"/>
</dbReference>
<feature type="active site" description="Proton donor" evidence="6">
    <location>
        <position position="343"/>
    </location>
</feature>
<dbReference type="GO" id="GO:0004563">
    <property type="term" value="F:beta-N-acetylhexosaminidase activity"/>
    <property type="evidence" value="ECO:0007669"/>
    <property type="project" value="UniProtKB-EC"/>
</dbReference>
<feature type="chain" id="PRO_5034761256" description="beta-N-acetylhexosaminidase" evidence="7">
    <location>
        <begin position="22"/>
        <end position="720"/>
    </location>
</feature>
<evidence type="ECO:0000259" key="9">
    <source>
        <dbReference type="Pfam" id="PF02838"/>
    </source>
</evidence>
<dbReference type="GO" id="GO:0005975">
    <property type="term" value="P:carbohydrate metabolic process"/>
    <property type="evidence" value="ECO:0007669"/>
    <property type="project" value="InterPro"/>
</dbReference>
<comment type="similarity">
    <text evidence="2">Belongs to the glycosyl hydrolase 20 family.</text>
</comment>
<evidence type="ECO:0000256" key="5">
    <source>
        <dbReference type="ARBA" id="ARBA00023295"/>
    </source>
</evidence>
<sequence>MKLQESLWLLVTLLCVSCIQATILPQIPSLTNFKEAKHAAGFQLSSKTEIVVDAKFANLKANKHSPSLLDYAHTFSSDLSEIAGLKSIRVRTDSSKNQRKFGNAIYLTVLSQTSAKKYKYYNGNATDEAYELDINQDIIKISGSSALGTFWGTRSVLQQVAIHQNQHSSHISIPAGSGADVPGWEVRGFMLDAGRHWFDVEFLSDLCVYASFWKINEFHVHAVDNLWNPAYLEWQKLYAGFRFQAEPGSPLEGLSRPKNETWSRREFEWLQSKCLSYGVTVIPEIESPGHALAITQWKPELMIKGTPDNMNITQPEMIPTIKSIWKEFLPWFYGSEVSIGADEYEASLANDYIDFVNTMADYIHQQSGKSIRVWGTNEPSKTKKISTKVTIQHWDFPGDDIPVNLMKQGYNVINSEQSFLYLDGKSSGETSFPQELNQDIMWTGAPGGNGWAPNIFDAKDSSNNTAVDEPRLRGSIMPLWSDWGNNATTKLEVYYSFARSLATLGLKTWSGSGSSALTRSEFNSLYPLLNQVAPGQNLNRVVPSKGKVVVSYDFKKTKHGHVTDKSGNHYEASANNVKFGDSGATFEGSPKSYITTPIGSMGPPYTLSFTVNPTSLSGILFSGTDSVLLVNDLTWNVTGQLYSLNYTMPLNKATKVEIHATREVTYAYIGQEKTPRYWYTVLDIWGDYMQTANMSFAAPIQKIGAGFKGTISNVQLSQGA</sequence>
<evidence type="ECO:0000256" key="3">
    <source>
        <dbReference type="ARBA" id="ARBA00012663"/>
    </source>
</evidence>
<reference evidence="10" key="1">
    <citation type="submission" date="2020-12" db="EMBL/GenBank/DDBJ databases">
        <title>Metabolic potential, ecology and presence of endohyphal bacteria is reflected in genomic diversity of Mucoromycotina.</title>
        <authorList>
            <person name="Muszewska A."/>
            <person name="Okrasinska A."/>
            <person name="Steczkiewicz K."/>
            <person name="Drgas O."/>
            <person name="Orlowska M."/>
            <person name="Perlinska-Lenart U."/>
            <person name="Aleksandrzak-Piekarczyk T."/>
            <person name="Szatraj K."/>
            <person name="Zielenkiewicz U."/>
            <person name="Pilsyk S."/>
            <person name="Malc E."/>
            <person name="Mieczkowski P."/>
            <person name="Kruszewska J.S."/>
            <person name="Biernat P."/>
            <person name="Pawlowska J."/>
        </authorList>
    </citation>
    <scope>NUCLEOTIDE SEQUENCE</scope>
    <source>
        <strain evidence="10">WA0000051536</strain>
    </source>
</reference>
<dbReference type="SUPFAM" id="SSF55545">
    <property type="entry name" value="beta-N-acetylhexosaminidase-like domain"/>
    <property type="match status" value="1"/>
</dbReference>
<name>A0A8H7PPG1_9FUNG</name>
<dbReference type="CDD" id="cd06564">
    <property type="entry name" value="GH20_DspB_LnbB-like"/>
    <property type="match status" value="1"/>
</dbReference>
<evidence type="ECO:0000256" key="1">
    <source>
        <dbReference type="ARBA" id="ARBA00001231"/>
    </source>
</evidence>
<dbReference type="OrthoDB" id="428480at2759"/>
<comment type="catalytic activity">
    <reaction evidence="1">
        <text>Hydrolysis of terminal non-reducing N-acetyl-D-hexosamine residues in N-acetyl-beta-D-hexosaminides.</text>
        <dbReference type="EC" id="3.2.1.52"/>
    </reaction>
</comment>
<evidence type="ECO:0000313" key="10">
    <source>
        <dbReference type="EMBL" id="KAG2177420.1"/>
    </source>
</evidence>
<feature type="domain" description="Glycoside hydrolase family 20 catalytic" evidence="8">
    <location>
        <begin position="186"/>
        <end position="488"/>
    </location>
</feature>
<dbReference type="SUPFAM" id="SSF51445">
    <property type="entry name" value="(Trans)glycosidases"/>
    <property type="match status" value="1"/>
</dbReference>
<dbReference type="InterPro" id="IPR015882">
    <property type="entry name" value="HEX_bac_N"/>
</dbReference>
<dbReference type="Gene3D" id="3.20.20.80">
    <property type="entry name" value="Glycosidases"/>
    <property type="match status" value="1"/>
</dbReference>
<evidence type="ECO:0000256" key="2">
    <source>
        <dbReference type="ARBA" id="ARBA00006285"/>
    </source>
</evidence>
<dbReference type="InterPro" id="IPR015883">
    <property type="entry name" value="Glyco_hydro_20_cat"/>
</dbReference>
<dbReference type="Proteomes" id="UP000612746">
    <property type="component" value="Unassembled WGS sequence"/>
</dbReference>
<accession>A0A8H7PPG1</accession>
<comment type="caution">
    <text evidence="10">The sequence shown here is derived from an EMBL/GenBank/DDBJ whole genome shotgun (WGS) entry which is preliminary data.</text>
</comment>
<protein>
    <recommendedName>
        <fullName evidence="3">beta-N-acetylhexosaminidase</fullName>
        <ecNumber evidence="3">3.2.1.52</ecNumber>
    </recommendedName>
</protein>
<keyword evidence="11" id="KW-1185">Reference proteome</keyword>
<evidence type="ECO:0000313" key="11">
    <source>
        <dbReference type="Proteomes" id="UP000612746"/>
    </source>
</evidence>
<evidence type="ECO:0000259" key="8">
    <source>
        <dbReference type="Pfam" id="PF00728"/>
    </source>
</evidence>
<dbReference type="InterPro" id="IPR025705">
    <property type="entry name" value="Beta_hexosaminidase_sua/sub"/>
</dbReference>
<feature type="domain" description="Beta-hexosaminidase bacterial type N-terminal" evidence="9">
    <location>
        <begin position="27"/>
        <end position="176"/>
    </location>
</feature>
<dbReference type="AlphaFoldDB" id="A0A8H7PPG1"/>
<keyword evidence="7" id="KW-0732">Signal</keyword>
<dbReference type="InterPro" id="IPR052764">
    <property type="entry name" value="GH20_Enzymes"/>
</dbReference>
<dbReference type="InterPro" id="IPR029018">
    <property type="entry name" value="Hex-like_dom2"/>
</dbReference>
<gene>
    <name evidence="10" type="ORF">INT44_007931</name>
</gene>
<proteinExistence type="inferred from homology"/>
<dbReference type="EC" id="3.2.1.52" evidence="3"/>
<dbReference type="PANTHER" id="PTHR43678:SF1">
    <property type="entry name" value="BETA-N-ACETYLHEXOSAMINIDASE"/>
    <property type="match status" value="1"/>
</dbReference>
<keyword evidence="5" id="KW-0326">Glycosidase</keyword>
<dbReference type="PRINTS" id="PR00738">
    <property type="entry name" value="GLHYDRLASE20"/>
</dbReference>
<evidence type="ECO:0000256" key="7">
    <source>
        <dbReference type="SAM" id="SignalP"/>
    </source>
</evidence>
<organism evidence="10 11">
    <name type="scientific">Umbelopsis vinacea</name>
    <dbReference type="NCBI Taxonomy" id="44442"/>
    <lineage>
        <taxon>Eukaryota</taxon>
        <taxon>Fungi</taxon>
        <taxon>Fungi incertae sedis</taxon>
        <taxon>Mucoromycota</taxon>
        <taxon>Mucoromycotina</taxon>
        <taxon>Umbelopsidomycetes</taxon>
        <taxon>Umbelopsidales</taxon>
        <taxon>Umbelopsidaceae</taxon>
        <taxon>Umbelopsis</taxon>
    </lineage>
</organism>
<dbReference type="Gene3D" id="3.30.379.10">
    <property type="entry name" value="Chitobiase/beta-hexosaminidase domain 2-like"/>
    <property type="match status" value="1"/>
</dbReference>
<dbReference type="EMBL" id="JAEPRA010000012">
    <property type="protein sequence ID" value="KAG2177420.1"/>
    <property type="molecule type" value="Genomic_DNA"/>
</dbReference>
<keyword evidence="4" id="KW-0378">Hydrolase</keyword>
<feature type="signal peptide" evidence="7">
    <location>
        <begin position="1"/>
        <end position="21"/>
    </location>
</feature>
<dbReference type="Pfam" id="PF00728">
    <property type="entry name" value="Glyco_hydro_20"/>
    <property type="match status" value="1"/>
</dbReference>
<evidence type="ECO:0000256" key="4">
    <source>
        <dbReference type="ARBA" id="ARBA00022801"/>
    </source>
</evidence>
<evidence type="ECO:0000256" key="6">
    <source>
        <dbReference type="PIRSR" id="PIRSR625705-1"/>
    </source>
</evidence>